<dbReference type="PROSITE" id="PS50865">
    <property type="entry name" value="ZF_MYND_2"/>
    <property type="match status" value="1"/>
</dbReference>
<dbReference type="STRING" id="913774.A0A0C3HER0"/>
<dbReference type="GO" id="GO:0008270">
    <property type="term" value="F:zinc ion binding"/>
    <property type="evidence" value="ECO:0007669"/>
    <property type="project" value="UniProtKB-KW"/>
</dbReference>
<feature type="domain" description="MYND-type" evidence="5">
    <location>
        <begin position="148"/>
        <end position="185"/>
    </location>
</feature>
<protein>
    <recommendedName>
        <fullName evidence="5">MYND-type domain-containing protein</fullName>
    </recommendedName>
</protein>
<proteinExistence type="predicted"/>
<sequence>MTTCHVRFEFQCERGKLKYSHAVPQSLVTAADPRRAPDATYMKTFLATIQPIVMEHEPACRAASNTQCGECGSPTAKILLTPMSWLHIINDPFVNVWANPVCANDACEAKTRQKIQDLMALMTSGGAAKVRTEDSTQPTDSGVIVLPCRVCDKRDKTFRCTRCKEVAYCGKEHQKADWSVHKRICKPAA</sequence>
<evidence type="ECO:0000256" key="1">
    <source>
        <dbReference type="ARBA" id="ARBA00022723"/>
    </source>
</evidence>
<dbReference type="AlphaFoldDB" id="A0A0C3HER0"/>
<organism evidence="6 7">
    <name type="scientific">Oidiodendron maius (strain Zn)</name>
    <dbReference type="NCBI Taxonomy" id="913774"/>
    <lineage>
        <taxon>Eukaryota</taxon>
        <taxon>Fungi</taxon>
        <taxon>Dikarya</taxon>
        <taxon>Ascomycota</taxon>
        <taxon>Pezizomycotina</taxon>
        <taxon>Leotiomycetes</taxon>
        <taxon>Leotiomycetes incertae sedis</taxon>
        <taxon>Myxotrichaceae</taxon>
        <taxon>Oidiodendron</taxon>
    </lineage>
</organism>
<dbReference type="InParanoid" id="A0A0C3HER0"/>
<reference evidence="6 7" key="1">
    <citation type="submission" date="2014-04" db="EMBL/GenBank/DDBJ databases">
        <authorList>
            <consortium name="DOE Joint Genome Institute"/>
            <person name="Kuo A."/>
            <person name="Martino E."/>
            <person name="Perotto S."/>
            <person name="Kohler A."/>
            <person name="Nagy L.G."/>
            <person name="Floudas D."/>
            <person name="Copeland A."/>
            <person name="Barry K.W."/>
            <person name="Cichocki N."/>
            <person name="Veneault-Fourrey C."/>
            <person name="LaButti K."/>
            <person name="Lindquist E.A."/>
            <person name="Lipzen A."/>
            <person name="Lundell T."/>
            <person name="Morin E."/>
            <person name="Murat C."/>
            <person name="Sun H."/>
            <person name="Tunlid A."/>
            <person name="Henrissat B."/>
            <person name="Grigoriev I.V."/>
            <person name="Hibbett D.S."/>
            <person name="Martin F."/>
            <person name="Nordberg H.P."/>
            <person name="Cantor M.N."/>
            <person name="Hua S.X."/>
        </authorList>
    </citation>
    <scope>NUCLEOTIDE SEQUENCE [LARGE SCALE GENOMIC DNA]</scope>
    <source>
        <strain evidence="6 7">Zn</strain>
    </source>
</reference>
<dbReference type="InterPro" id="IPR002893">
    <property type="entry name" value="Znf_MYND"/>
</dbReference>
<evidence type="ECO:0000313" key="6">
    <source>
        <dbReference type="EMBL" id="KIN01630.1"/>
    </source>
</evidence>
<keyword evidence="7" id="KW-1185">Reference proteome</keyword>
<evidence type="ECO:0000256" key="4">
    <source>
        <dbReference type="PROSITE-ProRule" id="PRU00134"/>
    </source>
</evidence>
<evidence type="ECO:0000256" key="3">
    <source>
        <dbReference type="ARBA" id="ARBA00022833"/>
    </source>
</evidence>
<accession>A0A0C3HER0</accession>
<reference evidence="7" key="2">
    <citation type="submission" date="2015-01" db="EMBL/GenBank/DDBJ databases">
        <title>Evolutionary Origins and Diversification of the Mycorrhizal Mutualists.</title>
        <authorList>
            <consortium name="DOE Joint Genome Institute"/>
            <consortium name="Mycorrhizal Genomics Consortium"/>
            <person name="Kohler A."/>
            <person name="Kuo A."/>
            <person name="Nagy L.G."/>
            <person name="Floudas D."/>
            <person name="Copeland A."/>
            <person name="Barry K.W."/>
            <person name="Cichocki N."/>
            <person name="Veneault-Fourrey C."/>
            <person name="LaButti K."/>
            <person name="Lindquist E.A."/>
            <person name="Lipzen A."/>
            <person name="Lundell T."/>
            <person name="Morin E."/>
            <person name="Murat C."/>
            <person name="Riley R."/>
            <person name="Ohm R."/>
            <person name="Sun H."/>
            <person name="Tunlid A."/>
            <person name="Henrissat B."/>
            <person name="Grigoriev I.V."/>
            <person name="Hibbett D.S."/>
            <person name="Martin F."/>
        </authorList>
    </citation>
    <scope>NUCLEOTIDE SEQUENCE [LARGE SCALE GENOMIC DNA]</scope>
    <source>
        <strain evidence="7">Zn</strain>
    </source>
</reference>
<dbReference type="Proteomes" id="UP000054321">
    <property type="component" value="Unassembled WGS sequence"/>
</dbReference>
<keyword evidence="3" id="KW-0862">Zinc</keyword>
<dbReference type="SUPFAM" id="SSF144232">
    <property type="entry name" value="HIT/MYND zinc finger-like"/>
    <property type="match status" value="1"/>
</dbReference>
<dbReference type="PROSITE" id="PS01360">
    <property type="entry name" value="ZF_MYND_1"/>
    <property type="match status" value="1"/>
</dbReference>
<dbReference type="OrthoDB" id="432970at2759"/>
<keyword evidence="2 4" id="KW-0863">Zinc-finger</keyword>
<name>A0A0C3HER0_OIDMZ</name>
<dbReference type="HOGENOM" id="CLU_1482048_0_0_1"/>
<gene>
    <name evidence="6" type="ORF">OIDMADRAFT_178955</name>
</gene>
<dbReference type="EMBL" id="KN832875">
    <property type="protein sequence ID" value="KIN01630.1"/>
    <property type="molecule type" value="Genomic_DNA"/>
</dbReference>
<keyword evidence="1" id="KW-0479">Metal-binding</keyword>
<dbReference type="Gene3D" id="6.10.140.2220">
    <property type="match status" value="1"/>
</dbReference>
<dbReference type="Pfam" id="PF01753">
    <property type="entry name" value="zf-MYND"/>
    <property type="match status" value="1"/>
</dbReference>
<evidence type="ECO:0000313" key="7">
    <source>
        <dbReference type="Proteomes" id="UP000054321"/>
    </source>
</evidence>
<evidence type="ECO:0000256" key="2">
    <source>
        <dbReference type="ARBA" id="ARBA00022771"/>
    </source>
</evidence>
<evidence type="ECO:0000259" key="5">
    <source>
        <dbReference type="PROSITE" id="PS50865"/>
    </source>
</evidence>